<name>A0AAP0KBK8_9MAGN</name>
<dbReference type="AlphaFoldDB" id="A0AAP0KBK8"/>
<dbReference type="EMBL" id="JBBNAG010000003">
    <property type="protein sequence ID" value="KAK9148679.1"/>
    <property type="molecule type" value="Genomic_DNA"/>
</dbReference>
<comment type="caution">
    <text evidence="2">The sequence shown here is derived from an EMBL/GenBank/DDBJ whole genome shotgun (WGS) entry which is preliminary data.</text>
</comment>
<gene>
    <name evidence="2" type="ORF">Scep_007436</name>
</gene>
<organism evidence="2 3">
    <name type="scientific">Stephania cephalantha</name>
    <dbReference type="NCBI Taxonomy" id="152367"/>
    <lineage>
        <taxon>Eukaryota</taxon>
        <taxon>Viridiplantae</taxon>
        <taxon>Streptophyta</taxon>
        <taxon>Embryophyta</taxon>
        <taxon>Tracheophyta</taxon>
        <taxon>Spermatophyta</taxon>
        <taxon>Magnoliopsida</taxon>
        <taxon>Ranunculales</taxon>
        <taxon>Menispermaceae</taxon>
        <taxon>Menispermoideae</taxon>
        <taxon>Cissampelideae</taxon>
        <taxon>Stephania</taxon>
    </lineage>
</organism>
<proteinExistence type="predicted"/>
<feature type="region of interest" description="Disordered" evidence="1">
    <location>
        <begin position="1"/>
        <end position="54"/>
    </location>
</feature>
<protein>
    <submittedName>
        <fullName evidence="2">Uncharacterized protein</fullName>
    </submittedName>
</protein>
<reference evidence="2 3" key="1">
    <citation type="submission" date="2024-01" db="EMBL/GenBank/DDBJ databases">
        <title>Genome assemblies of Stephania.</title>
        <authorList>
            <person name="Yang L."/>
        </authorList>
    </citation>
    <scope>NUCLEOTIDE SEQUENCE [LARGE SCALE GENOMIC DNA]</scope>
    <source>
        <strain evidence="2">JXDWG</strain>
        <tissue evidence="2">Leaf</tissue>
    </source>
</reference>
<dbReference type="Proteomes" id="UP001419268">
    <property type="component" value="Unassembled WGS sequence"/>
</dbReference>
<keyword evidence="3" id="KW-1185">Reference proteome</keyword>
<evidence type="ECO:0000313" key="2">
    <source>
        <dbReference type="EMBL" id="KAK9148679.1"/>
    </source>
</evidence>
<evidence type="ECO:0000313" key="3">
    <source>
        <dbReference type="Proteomes" id="UP001419268"/>
    </source>
</evidence>
<evidence type="ECO:0000256" key="1">
    <source>
        <dbReference type="SAM" id="MobiDB-lite"/>
    </source>
</evidence>
<accession>A0AAP0KBK8</accession>
<feature type="compositionally biased region" description="Polar residues" evidence="1">
    <location>
        <begin position="10"/>
        <end position="34"/>
    </location>
</feature>
<sequence>MYDLPLLDMRTSSNTPPSSCGTSSPLPSVAQSSEPSDEEVEIHDQAPPKDQEDELPIVRLHIKVSSKDKKKPKFGKIFKGDMIPERYYYKSLRDNPTGKNERISLLGTPTSTRRIGLPMTGRQMSGRRKQAKYMRKYEELNQADPNTLINKNDLFYQVVGVNKGRVYGLGSYGDSSYGLQELAPLNIQRFVKMT</sequence>